<dbReference type="EMBL" id="GEBQ01004892">
    <property type="protein sequence ID" value="JAT35085.1"/>
    <property type="molecule type" value="Transcribed_RNA"/>
</dbReference>
<evidence type="ECO:0000256" key="1">
    <source>
        <dbReference type="SAM" id="SignalP"/>
    </source>
</evidence>
<proteinExistence type="predicted"/>
<reference evidence="2" key="1">
    <citation type="submission" date="2015-11" db="EMBL/GenBank/DDBJ databases">
        <title>De novo transcriptome assembly of four potential Pierce s Disease insect vectors from Arizona vineyards.</title>
        <authorList>
            <person name="Tassone E.E."/>
        </authorList>
    </citation>
    <scope>NUCLEOTIDE SEQUENCE</scope>
</reference>
<dbReference type="AlphaFoldDB" id="A0A1B6MGR6"/>
<keyword evidence="1" id="KW-0732">Signal</keyword>
<dbReference type="SUPFAM" id="SSF49777">
    <property type="entry name" value="PEBP-like"/>
    <property type="match status" value="1"/>
</dbReference>
<dbReference type="PANTHER" id="PTHR11362:SF82">
    <property type="entry name" value="PHOSPHATIDYLETHANOLAMINE-BINDING PROTEIN 4"/>
    <property type="match status" value="1"/>
</dbReference>
<gene>
    <name evidence="2" type="ORF">g.413</name>
</gene>
<organism evidence="2">
    <name type="scientific">Graphocephala atropunctata</name>
    <dbReference type="NCBI Taxonomy" id="36148"/>
    <lineage>
        <taxon>Eukaryota</taxon>
        <taxon>Metazoa</taxon>
        <taxon>Ecdysozoa</taxon>
        <taxon>Arthropoda</taxon>
        <taxon>Hexapoda</taxon>
        <taxon>Insecta</taxon>
        <taxon>Pterygota</taxon>
        <taxon>Neoptera</taxon>
        <taxon>Paraneoptera</taxon>
        <taxon>Hemiptera</taxon>
        <taxon>Auchenorrhyncha</taxon>
        <taxon>Membracoidea</taxon>
        <taxon>Cicadellidae</taxon>
        <taxon>Cicadellinae</taxon>
        <taxon>Cicadellini</taxon>
        <taxon>Graphocephala</taxon>
    </lineage>
</organism>
<sequence length="196" mass="21830">MYHPSAALIVVAAVLQFPRCRASCLSRSPAANACTLGGSLALTSVPGNLPVNSGRCNSVYDKEAFQRQPRVRYPEAEAGEVYTLVMLDPDAPGRRQGQYYLHWILANIRGEDFKQGDLSKSTEITSYLGPAPPEDTGLHRYMFYVYRHQRAARRLSATVGDPERQFFTLRDWLRGNVRSGVRLCGVLSGVQFRSGF</sequence>
<protein>
    <recommendedName>
        <fullName evidence="3">Phosphatidylethanolamine-binding protein</fullName>
    </recommendedName>
</protein>
<dbReference type="Pfam" id="PF01161">
    <property type="entry name" value="PBP"/>
    <property type="match status" value="1"/>
</dbReference>
<dbReference type="InterPro" id="IPR036610">
    <property type="entry name" value="PEBP-like_sf"/>
</dbReference>
<evidence type="ECO:0008006" key="3">
    <source>
        <dbReference type="Google" id="ProtNLM"/>
    </source>
</evidence>
<name>A0A1B6MGR6_9HEMI</name>
<dbReference type="InterPro" id="IPR035810">
    <property type="entry name" value="PEBP_euk"/>
</dbReference>
<accession>A0A1B6MGR6</accession>
<feature type="chain" id="PRO_5008588150" description="Phosphatidylethanolamine-binding protein" evidence="1">
    <location>
        <begin position="23"/>
        <end position="196"/>
    </location>
</feature>
<feature type="signal peptide" evidence="1">
    <location>
        <begin position="1"/>
        <end position="22"/>
    </location>
</feature>
<dbReference type="CDD" id="cd00866">
    <property type="entry name" value="PEBP_euk"/>
    <property type="match status" value="1"/>
</dbReference>
<evidence type="ECO:0000313" key="2">
    <source>
        <dbReference type="EMBL" id="JAT35085.1"/>
    </source>
</evidence>
<dbReference type="PANTHER" id="PTHR11362">
    <property type="entry name" value="PHOSPHATIDYLETHANOLAMINE-BINDING PROTEIN"/>
    <property type="match status" value="1"/>
</dbReference>
<dbReference type="Gene3D" id="3.90.280.10">
    <property type="entry name" value="PEBP-like"/>
    <property type="match status" value="1"/>
</dbReference>
<dbReference type="InterPro" id="IPR008914">
    <property type="entry name" value="PEBP"/>
</dbReference>